<keyword evidence="3 5" id="KW-1133">Transmembrane helix</keyword>
<dbReference type="PROSITE" id="PS50929">
    <property type="entry name" value="ABC_TM1F"/>
    <property type="match status" value="1"/>
</dbReference>
<dbReference type="Pfam" id="PF13748">
    <property type="entry name" value="ABC_membrane_3"/>
    <property type="match status" value="1"/>
</dbReference>
<feature type="transmembrane region" description="Helical" evidence="5">
    <location>
        <begin position="21"/>
        <end position="45"/>
    </location>
</feature>
<dbReference type="RefSeq" id="WP_155193718.1">
    <property type="nucleotide sequence ID" value="NZ_BAAAEA010000002.1"/>
</dbReference>
<evidence type="ECO:0000259" key="6">
    <source>
        <dbReference type="PROSITE" id="PS50929"/>
    </source>
</evidence>
<organism evidence="7 8">
    <name type="scientific">Roseibium denhamense</name>
    <dbReference type="NCBI Taxonomy" id="76305"/>
    <lineage>
        <taxon>Bacteria</taxon>
        <taxon>Pseudomonadati</taxon>
        <taxon>Pseudomonadota</taxon>
        <taxon>Alphaproteobacteria</taxon>
        <taxon>Hyphomicrobiales</taxon>
        <taxon>Stappiaceae</taxon>
        <taxon>Roseibium</taxon>
    </lineage>
</organism>
<evidence type="ECO:0000256" key="5">
    <source>
        <dbReference type="SAM" id="Phobius"/>
    </source>
</evidence>
<feature type="transmembrane region" description="Helical" evidence="5">
    <location>
        <begin position="57"/>
        <end position="76"/>
    </location>
</feature>
<sequence>MLTDRPLTIGTLLRVFSRRIVLTWLMTLAETTLMALIPLFIGFAIDDLVEGRMENFWQLAGIMAALIVFAVIRRIYDTRAYGSVRVALGKEQAVRSSSLPVSALNARLSMGRELVDFLEQNLPDAMTAAVQLTVSVIVLYAFAPMLAVAAGAAAVAMVLIYALFHGRFFRLNSALNRQSEKQVSVFEQRKSRPIHVHLMRLRQHEIRLSDTEAVLYGLIFVVLLGLILFNLWFAASRLDMTVGTIFSIISYSWEFVESALALPVTLQTWSRLSEIMRRLNSVQVQAGPG</sequence>
<protein>
    <submittedName>
        <fullName evidence="7">ABC transporter transmembrane region</fullName>
    </submittedName>
</protein>
<keyword evidence="8" id="KW-1185">Reference proteome</keyword>
<gene>
    <name evidence="7" type="ORF">SAMN06265374_2360</name>
</gene>
<evidence type="ECO:0000256" key="1">
    <source>
        <dbReference type="ARBA" id="ARBA00004651"/>
    </source>
</evidence>
<dbReference type="Proteomes" id="UP001157914">
    <property type="component" value="Unassembled WGS sequence"/>
</dbReference>
<evidence type="ECO:0000313" key="8">
    <source>
        <dbReference type="Proteomes" id="UP001157914"/>
    </source>
</evidence>
<keyword evidence="2 5" id="KW-0812">Transmembrane</keyword>
<evidence type="ECO:0000256" key="2">
    <source>
        <dbReference type="ARBA" id="ARBA00022692"/>
    </source>
</evidence>
<accession>A0ABY1P1I6</accession>
<proteinExistence type="predicted"/>
<reference evidence="7 8" key="1">
    <citation type="submission" date="2017-05" db="EMBL/GenBank/DDBJ databases">
        <authorList>
            <person name="Varghese N."/>
            <person name="Submissions S."/>
        </authorList>
    </citation>
    <scope>NUCLEOTIDE SEQUENCE [LARGE SCALE GENOMIC DNA]</scope>
    <source>
        <strain evidence="7 8">DSM 15949</strain>
    </source>
</reference>
<evidence type="ECO:0000313" key="7">
    <source>
        <dbReference type="EMBL" id="SMP24027.1"/>
    </source>
</evidence>
<dbReference type="InterPro" id="IPR036640">
    <property type="entry name" value="ABC1_TM_sf"/>
</dbReference>
<dbReference type="InterPro" id="IPR011527">
    <property type="entry name" value="ABC1_TM_dom"/>
</dbReference>
<comment type="subcellular location">
    <subcellularLocation>
        <location evidence="1">Cell membrane</location>
        <topology evidence="1">Multi-pass membrane protein</topology>
    </subcellularLocation>
</comment>
<comment type="caution">
    <text evidence="7">The sequence shown here is derived from an EMBL/GenBank/DDBJ whole genome shotgun (WGS) entry which is preliminary data.</text>
</comment>
<evidence type="ECO:0000256" key="4">
    <source>
        <dbReference type="ARBA" id="ARBA00023136"/>
    </source>
</evidence>
<feature type="domain" description="ABC transmembrane type-1" evidence="6">
    <location>
        <begin position="25"/>
        <end position="271"/>
    </location>
</feature>
<feature type="transmembrane region" description="Helical" evidence="5">
    <location>
        <begin position="213"/>
        <end position="233"/>
    </location>
</feature>
<name>A0ABY1P1I6_9HYPH</name>
<dbReference type="SUPFAM" id="SSF90123">
    <property type="entry name" value="ABC transporter transmembrane region"/>
    <property type="match status" value="1"/>
</dbReference>
<evidence type="ECO:0000256" key="3">
    <source>
        <dbReference type="ARBA" id="ARBA00022989"/>
    </source>
</evidence>
<dbReference type="EMBL" id="FXTT01000003">
    <property type="protein sequence ID" value="SMP24027.1"/>
    <property type="molecule type" value="Genomic_DNA"/>
</dbReference>
<keyword evidence="4 5" id="KW-0472">Membrane</keyword>
<dbReference type="Gene3D" id="1.20.1560.10">
    <property type="entry name" value="ABC transporter type 1, transmembrane domain"/>
    <property type="match status" value="1"/>
</dbReference>